<accession>A0A1C0YTJ4</accession>
<dbReference type="EMBL" id="MATO01000037">
    <property type="protein sequence ID" value="OCS90472.1"/>
    <property type="molecule type" value="Genomic_DNA"/>
</dbReference>
<reference evidence="3 4" key="1">
    <citation type="submission" date="2016-07" db="EMBL/GenBank/DDBJ databases">
        <title>Caryophanon latum genome sequencing.</title>
        <authorList>
            <person name="Verma A."/>
            <person name="Pal Y."/>
            <person name="Krishnamurthi S."/>
        </authorList>
    </citation>
    <scope>NUCLEOTIDE SEQUENCE [LARGE SCALE GENOMIC DNA]</scope>
    <source>
        <strain evidence="3 4">DSM 14151</strain>
    </source>
</reference>
<feature type="domain" description="MoxR" evidence="2">
    <location>
        <begin position="5"/>
        <end position="184"/>
    </location>
</feature>
<sequence length="373" mass="42677">MTHQKLQQIKQALNAKFFDRKEEIDALLTALLARQHILFIGPAGTGKSALSSMLGEIVEGSRYFQHLLTPFSTPEELFGVLSLKDLEQGVYKRNISGMLPEAHFAFIDEIFKANSAILNSLLTLINERIYYNNGVPIRSPLMTIVGSSNEYIEEGEGLEALFDRFLLRYEVEYIKETNTFLAMLKQTTSVPVPKLTMDELTFHQQVCERVEISDSIYETLGKIRQQLMDEGIRPSDRRFKQALPILRAQAYLDGRTEVAKADLAILKHALWEQVEQKDKTAEIIIQIAHDSIESFIERVGPEFEEILLKSQNAMVQKTPDARKELSDLLVQGKTLFLEVQAMTRQQPDRAELRNLKEHMHQRLLHMTSMVIGF</sequence>
<protein>
    <submittedName>
        <fullName evidence="3">ATPase</fullName>
    </submittedName>
</protein>
<evidence type="ECO:0000313" key="4">
    <source>
        <dbReference type="Proteomes" id="UP000093482"/>
    </source>
</evidence>
<keyword evidence="4" id="KW-1185">Reference proteome</keyword>
<dbReference type="CDD" id="cd00009">
    <property type="entry name" value="AAA"/>
    <property type="match status" value="1"/>
</dbReference>
<dbReference type="Pfam" id="PF17868">
    <property type="entry name" value="AAA_lid_8"/>
    <property type="match status" value="1"/>
</dbReference>
<dbReference type="RefSeq" id="WP_066464732.1">
    <property type="nucleotide sequence ID" value="NZ_MATO01000037.1"/>
</dbReference>
<dbReference type="SUPFAM" id="SSF52540">
    <property type="entry name" value="P-loop containing nucleoside triphosphate hydrolases"/>
    <property type="match status" value="1"/>
</dbReference>
<dbReference type="AlphaFoldDB" id="A0A1C0YTJ4"/>
<dbReference type="PANTHER" id="PTHR32204">
    <property type="entry name" value="ATPASE RAVA"/>
    <property type="match status" value="1"/>
</dbReference>
<evidence type="ECO:0000259" key="1">
    <source>
        <dbReference type="Pfam" id="PF17868"/>
    </source>
</evidence>
<gene>
    <name evidence="3" type="ORF">A6K76_11440</name>
</gene>
<feature type="domain" description="ATPase RavA-like AAA lid" evidence="1">
    <location>
        <begin position="215"/>
        <end position="284"/>
    </location>
</feature>
<dbReference type="InterPro" id="IPR001270">
    <property type="entry name" value="ClpA/B"/>
</dbReference>
<dbReference type="InterPro" id="IPR050513">
    <property type="entry name" value="RavA_ATPases"/>
</dbReference>
<dbReference type="Pfam" id="PF20030">
    <property type="entry name" value="bpMoxR"/>
    <property type="match status" value="1"/>
</dbReference>
<dbReference type="Proteomes" id="UP000093482">
    <property type="component" value="Unassembled WGS sequence"/>
</dbReference>
<dbReference type="InterPro" id="IPR041538">
    <property type="entry name" value="RavA-like_AAA_lid"/>
</dbReference>
<evidence type="ECO:0000313" key="3">
    <source>
        <dbReference type="EMBL" id="OCS90472.1"/>
    </source>
</evidence>
<dbReference type="OrthoDB" id="1814213at2"/>
<comment type="caution">
    <text evidence="3">The sequence shown here is derived from an EMBL/GenBank/DDBJ whole genome shotgun (WGS) entry which is preliminary data.</text>
</comment>
<evidence type="ECO:0000259" key="2">
    <source>
        <dbReference type="Pfam" id="PF20030"/>
    </source>
</evidence>
<dbReference type="InterPro" id="IPR045427">
    <property type="entry name" value="MoxR"/>
</dbReference>
<dbReference type="PRINTS" id="PR00300">
    <property type="entry name" value="CLPPROTEASEA"/>
</dbReference>
<organism evidence="3 4">
    <name type="scientific">Caryophanon latum</name>
    <dbReference type="NCBI Taxonomy" id="33977"/>
    <lineage>
        <taxon>Bacteria</taxon>
        <taxon>Bacillati</taxon>
        <taxon>Bacillota</taxon>
        <taxon>Bacilli</taxon>
        <taxon>Bacillales</taxon>
        <taxon>Caryophanaceae</taxon>
        <taxon>Caryophanon</taxon>
    </lineage>
</organism>
<dbReference type="InterPro" id="IPR027417">
    <property type="entry name" value="P-loop_NTPase"/>
</dbReference>
<dbReference type="PANTHER" id="PTHR32204:SF0">
    <property type="entry name" value="ATPASE RAVA"/>
    <property type="match status" value="1"/>
</dbReference>
<dbReference type="GO" id="GO:0005524">
    <property type="term" value="F:ATP binding"/>
    <property type="evidence" value="ECO:0007669"/>
    <property type="project" value="InterPro"/>
</dbReference>
<name>A0A1C0YTJ4_9BACL</name>
<dbReference type="Gene3D" id="3.40.50.300">
    <property type="entry name" value="P-loop containing nucleotide triphosphate hydrolases"/>
    <property type="match status" value="1"/>
</dbReference>
<proteinExistence type="predicted"/>